<dbReference type="PANTHER" id="PTHR12629">
    <property type="entry name" value="DIPHOSPHOINOSITOL POLYPHOSPHATE PHOSPHOHYDROLASE"/>
    <property type="match status" value="1"/>
</dbReference>
<dbReference type="Gene3D" id="3.90.79.10">
    <property type="entry name" value="Nucleoside Triphosphate Pyrophosphohydrolase"/>
    <property type="match status" value="1"/>
</dbReference>
<dbReference type="InterPro" id="IPR015797">
    <property type="entry name" value="NUDIX_hydrolase-like_dom_sf"/>
</dbReference>
<dbReference type="KEGG" id="cid:P73_0860"/>
<gene>
    <name evidence="6" type="ORF">P73_0860</name>
</gene>
<dbReference type="PROSITE" id="PS51462">
    <property type="entry name" value="NUDIX"/>
    <property type="match status" value="1"/>
</dbReference>
<dbReference type="InterPro" id="IPR047198">
    <property type="entry name" value="DDP-like_NUDIX"/>
</dbReference>
<dbReference type="InterPro" id="IPR000086">
    <property type="entry name" value="NUDIX_hydrolase_dom"/>
</dbReference>
<dbReference type="SUPFAM" id="SSF55811">
    <property type="entry name" value="Nudix"/>
    <property type="match status" value="1"/>
</dbReference>
<dbReference type="AlphaFoldDB" id="A0A0B5DWR7"/>
<dbReference type="GO" id="GO:0046872">
    <property type="term" value="F:metal ion binding"/>
    <property type="evidence" value="ECO:0007669"/>
    <property type="project" value="UniProtKB-KW"/>
</dbReference>
<evidence type="ECO:0000313" key="7">
    <source>
        <dbReference type="Proteomes" id="UP000031521"/>
    </source>
</evidence>
<evidence type="ECO:0000259" key="5">
    <source>
        <dbReference type="PROSITE" id="PS51462"/>
    </source>
</evidence>
<evidence type="ECO:0000256" key="4">
    <source>
        <dbReference type="ARBA" id="ARBA00022842"/>
    </source>
</evidence>
<dbReference type="GO" id="GO:0008486">
    <property type="term" value="F:diphosphoinositol-polyphosphate diphosphatase activity"/>
    <property type="evidence" value="ECO:0007669"/>
    <property type="project" value="TreeGrafter"/>
</dbReference>
<dbReference type="GO" id="GO:0034431">
    <property type="term" value="F:bis(5'-adenosyl)-hexaphosphatase activity"/>
    <property type="evidence" value="ECO:0007669"/>
    <property type="project" value="TreeGrafter"/>
</dbReference>
<dbReference type="STRING" id="1208324.P73_0860"/>
<name>A0A0B5DWR7_9RHOB</name>
<reference evidence="6 7" key="1">
    <citation type="journal article" date="2014" name="Int. J. Syst. Evol. Microbiol.">
        <title>Celeribacter indicus sp. nov., a polycyclic aromatic hydrocarbon-degrading bacterium from deep-sea sediment and reclassification of Huaishuia halophila as Celeribacter halophilus comb. nov.</title>
        <authorList>
            <person name="Lai Q."/>
            <person name="Cao J."/>
            <person name="Yuan J."/>
            <person name="Li F."/>
            <person name="Shao Z."/>
        </authorList>
    </citation>
    <scope>NUCLEOTIDE SEQUENCE [LARGE SCALE GENOMIC DNA]</scope>
    <source>
        <strain evidence="6">P73</strain>
    </source>
</reference>
<dbReference type="Proteomes" id="UP000031521">
    <property type="component" value="Chromosome"/>
</dbReference>
<dbReference type="GO" id="GO:0005737">
    <property type="term" value="C:cytoplasm"/>
    <property type="evidence" value="ECO:0007669"/>
    <property type="project" value="TreeGrafter"/>
</dbReference>
<sequence length="152" mass="16924">MVTLLKNAWEGVIDPILRRPDRVQAAALCWRKGKRGKEVLLVTSRDSGRWILPKGWPIDGLDGPGTAAQEAWEEAGVRAAKVTPRPVGRYHYVKKLDSGVPAPVEATVYSVKVARLEDAFPEAAQRRRCWMAPAQAAELVDEPELRDLLRAF</sequence>
<dbReference type="GO" id="GO:1901909">
    <property type="term" value="P:diadenosine hexaphosphate catabolic process"/>
    <property type="evidence" value="ECO:0007669"/>
    <property type="project" value="TreeGrafter"/>
</dbReference>
<keyword evidence="7" id="KW-1185">Reference proteome</keyword>
<accession>A0A0B5DWR7</accession>
<comment type="cofactor">
    <cofactor evidence="1">
        <name>Mg(2+)</name>
        <dbReference type="ChEBI" id="CHEBI:18420"/>
    </cofactor>
</comment>
<protein>
    <submittedName>
        <fullName evidence="6">NUDIX hydrolase</fullName>
    </submittedName>
</protein>
<dbReference type="EMBL" id="CP004393">
    <property type="protein sequence ID" value="AJE45575.1"/>
    <property type="molecule type" value="Genomic_DNA"/>
</dbReference>
<evidence type="ECO:0000256" key="2">
    <source>
        <dbReference type="ARBA" id="ARBA00022723"/>
    </source>
</evidence>
<keyword evidence="2" id="KW-0479">Metal-binding</keyword>
<dbReference type="GO" id="GO:1901907">
    <property type="term" value="P:diadenosine pentaphosphate catabolic process"/>
    <property type="evidence" value="ECO:0007669"/>
    <property type="project" value="TreeGrafter"/>
</dbReference>
<evidence type="ECO:0000256" key="1">
    <source>
        <dbReference type="ARBA" id="ARBA00001946"/>
    </source>
</evidence>
<evidence type="ECO:0000256" key="3">
    <source>
        <dbReference type="ARBA" id="ARBA00022801"/>
    </source>
</evidence>
<dbReference type="Pfam" id="PF00293">
    <property type="entry name" value="NUDIX"/>
    <property type="match status" value="1"/>
</dbReference>
<dbReference type="CDD" id="cd04666">
    <property type="entry name" value="NUDIX_DIPP2_like_Nudt4"/>
    <property type="match status" value="1"/>
</dbReference>
<proteinExistence type="predicted"/>
<dbReference type="PANTHER" id="PTHR12629:SF0">
    <property type="entry name" value="DIPHOSPHOINOSITOL-POLYPHOSPHATE DIPHOSPHATASE"/>
    <property type="match status" value="1"/>
</dbReference>
<dbReference type="GO" id="GO:1901911">
    <property type="term" value="P:adenosine 5'-(hexahydrogen pentaphosphate) catabolic process"/>
    <property type="evidence" value="ECO:0007669"/>
    <property type="project" value="TreeGrafter"/>
</dbReference>
<keyword evidence="4" id="KW-0460">Magnesium</keyword>
<dbReference type="RefSeq" id="WP_043868624.1">
    <property type="nucleotide sequence ID" value="NZ_CP004393.1"/>
</dbReference>
<organism evidence="6 7">
    <name type="scientific">Celeribacter indicus</name>
    <dbReference type="NCBI Taxonomy" id="1208324"/>
    <lineage>
        <taxon>Bacteria</taxon>
        <taxon>Pseudomonadati</taxon>
        <taxon>Pseudomonadota</taxon>
        <taxon>Alphaproteobacteria</taxon>
        <taxon>Rhodobacterales</taxon>
        <taxon>Roseobacteraceae</taxon>
        <taxon>Celeribacter</taxon>
    </lineage>
</organism>
<feature type="domain" description="Nudix hydrolase" evidence="5">
    <location>
        <begin position="20"/>
        <end position="152"/>
    </location>
</feature>
<evidence type="ECO:0000313" key="6">
    <source>
        <dbReference type="EMBL" id="AJE45575.1"/>
    </source>
</evidence>
<dbReference type="GO" id="GO:0034432">
    <property type="term" value="F:bis(5'-adenosyl)-pentaphosphatase activity"/>
    <property type="evidence" value="ECO:0007669"/>
    <property type="project" value="TreeGrafter"/>
</dbReference>
<dbReference type="HOGENOM" id="CLU_037162_8_1_5"/>
<dbReference type="GO" id="GO:0000298">
    <property type="term" value="F:endopolyphosphatase activity"/>
    <property type="evidence" value="ECO:0007669"/>
    <property type="project" value="TreeGrafter"/>
</dbReference>
<keyword evidence="3 6" id="KW-0378">Hydrolase</keyword>
<dbReference type="GO" id="GO:0071543">
    <property type="term" value="P:diphosphoinositol polyphosphate metabolic process"/>
    <property type="evidence" value="ECO:0007669"/>
    <property type="project" value="TreeGrafter"/>
</dbReference>
<dbReference type="OrthoDB" id="7066910at2"/>